<protein>
    <submittedName>
        <fullName evidence="2">Rny protein</fullName>
    </submittedName>
</protein>
<dbReference type="Pfam" id="PF01966">
    <property type="entry name" value="HD"/>
    <property type="match status" value="1"/>
</dbReference>
<dbReference type="Proteomes" id="UP000030787">
    <property type="component" value="Chromosome"/>
</dbReference>
<dbReference type="PANTHER" id="PTHR38659">
    <property type="entry name" value="METAL-DEPENDENT PHOSPHOHYDROLASE"/>
    <property type="match status" value="1"/>
</dbReference>
<dbReference type="NCBIfam" id="TIGR00277">
    <property type="entry name" value="HDIG"/>
    <property type="match status" value="1"/>
</dbReference>
<organism evidence="2 3">
    <name type="scientific">Candidatus Methanoplasma termitum</name>
    <dbReference type="NCBI Taxonomy" id="1577791"/>
    <lineage>
        <taxon>Archaea</taxon>
        <taxon>Methanobacteriati</taxon>
        <taxon>Thermoplasmatota</taxon>
        <taxon>Thermoplasmata</taxon>
        <taxon>Methanomassiliicoccales</taxon>
        <taxon>Methanomassiliicoccaceae</taxon>
        <taxon>Candidatus Methanoplasma</taxon>
    </lineage>
</organism>
<dbReference type="InterPro" id="IPR003607">
    <property type="entry name" value="HD/PDEase_dom"/>
</dbReference>
<dbReference type="PANTHER" id="PTHR38659:SF2">
    <property type="entry name" value="HDIG DOMAIN PROTEIN"/>
    <property type="match status" value="1"/>
</dbReference>
<dbReference type="CDD" id="cd00077">
    <property type="entry name" value="HDc"/>
    <property type="match status" value="1"/>
</dbReference>
<evidence type="ECO:0000313" key="3">
    <source>
        <dbReference type="Proteomes" id="UP000030787"/>
    </source>
</evidence>
<reference evidence="2 3" key="1">
    <citation type="journal article" date="2014" name="Appl. Environ. Microbiol.">
        <title>Comparative Genome Analysis of 'Candidatus Methanoplasma termitum' Indicates a New Mode of Energy Metabolism in the Seventh Order of Methanogens.</title>
        <authorList>
            <person name="Lang K."/>
            <person name="Schuldes J."/>
            <person name="Klingl A."/>
            <person name="Poehlein A."/>
            <person name="Daniel R."/>
            <person name="Brune A."/>
        </authorList>
    </citation>
    <scope>NUCLEOTIDE SEQUENCE [LARGE SCALE GENOMIC DNA]</scope>
    <source>
        <strain evidence="3">Mpt1</strain>
    </source>
</reference>
<dbReference type="KEGG" id="mear:Mpt1_c13990"/>
<dbReference type="SMART" id="SM00471">
    <property type="entry name" value="HDc"/>
    <property type="match status" value="1"/>
</dbReference>
<feature type="domain" description="HD/PDEase" evidence="1">
    <location>
        <begin position="20"/>
        <end position="140"/>
    </location>
</feature>
<name>A0A0A7LG33_9ARCH</name>
<gene>
    <name evidence="2" type="primary">rny</name>
    <name evidence="2" type="ORF">Mpt1_c13990</name>
</gene>
<sequence length="187" mass="20614">MSKNIPDGPSCVNILKKAGCRDRVIIHCCTVCAVAEEMLGKIDADKELVIAGSLLHDIGRSKDHSITHAMTGGDMLSSLGLPEDLVKIVKKHTGAGLDSIDVAEMNLPPGDYIPRTIEEKLVAHADNLVSDNRVISHKQSVDRLRERGALRGADRMEALHWELSKLYGMDLDIIRDIIGEYPKLKWI</sequence>
<dbReference type="EMBL" id="CP010070">
    <property type="protein sequence ID" value="AIZ57257.1"/>
    <property type="molecule type" value="Genomic_DNA"/>
</dbReference>
<evidence type="ECO:0000313" key="2">
    <source>
        <dbReference type="EMBL" id="AIZ57257.1"/>
    </source>
</evidence>
<dbReference type="SUPFAM" id="SSF109604">
    <property type="entry name" value="HD-domain/PDEase-like"/>
    <property type="match status" value="1"/>
</dbReference>
<dbReference type="HOGENOM" id="CLU_073842_1_0_2"/>
<keyword evidence="3" id="KW-1185">Reference proteome</keyword>
<dbReference type="Gene3D" id="1.10.3210.10">
    <property type="entry name" value="Hypothetical protein af1432"/>
    <property type="match status" value="1"/>
</dbReference>
<proteinExistence type="predicted"/>
<dbReference type="InterPro" id="IPR006674">
    <property type="entry name" value="HD_domain"/>
</dbReference>
<dbReference type="RefSeq" id="WP_238603117.1">
    <property type="nucleotide sequence ID" value="NZ_CP010070.1"/>
</dbReference>
<dbReference type="AlphaFoldDB" id="A0A0A7LG33"/>
<dbReference type="InterPro" id="IPR006675">
    <property type="entry name" value="HDIG_dom"/>
</dbReference>
<evidence type="ECO:0000259" key="1">
    <source>
        <dbReference type="SMART" id="SM00471"/>
    </source>
</evidence>
<dbReference type="GeneID" id="24819057"/>
<accession>A0A0A7LG33</accession>
<dbReference type="STRING" id="1577791.Mpt1_c13990"/>